<dbReference type="OrthoDB" id="9997739at2759"/>
<proteinExistence type="predicted"/>
<dbReference type="AlphaFoldDB" id="M7T412"/>
<keyword evidence="3" id="KW-1185">Reference proteome</keyword>
<dbReference type="SUPFAM" id="SSF54695">
    <property type="entry name" value="POZ domain"/>
    <property type="match status" value="1"/>
</dbReference>
<sequence>MDSPYAQLITSKLFRFLVGSGRKEFTVHSHAVSRLSNPLNSLINGDMTEAREGIVVWDDMEPDTFVRVLEFAYRGHYTTPKLEPRAEPYRHTYEQLSPSDQEKLKSISPQDITRDIAFTPEEVDKLHHNAQRWVRAPYVTPGPTYDPEEPDEIDLDYAELLFCHVNLYVFGDKYFIEDLKALTTYKLHRTLLAWPKLYEILEDVADVTRFTYENTTKRDKMRMLLSHFVSLHFGISSMHPAITHLMEEVGEVSFDVAKHLSDDVTALEEEMGHGHDSEEDGPE</sequence>
<dbReference type="PANTHER" id="PTHR47843">
    <property type="entry name" value="BTB DOMAIN-CONTAINING PROTEIN-RELATED"/>
    <property type="match status" value="1"/>
</dbReference>
<gene>
    <name evidence="2" type="ORF">UCREL1_1365</name>
</gene>
<evidence type="ECO:0000259" key="1">
    <source>
        <dbReference type="PROSITE" id="PS50097"/>
    </source>
</evidence>
<dbReference type="OMA" id="FHTIRIV"/>
<evidence type="ECO:0000313" key="3">
    <source>
        <dbReference type="Proteomes" id="UP000012174"/>
    </source>
</evidence>
<dbReference type="Gene3D" id="3.30.710.10">
    <property type="entry name" value="Potassium Channel Kv1.1, Chain A"/>
    <property type="match status" value="1"/>
</dbReference>
<dbReference type="PROSITE" id="PS50097">
    <property type="entry name" value="BTB"/>
    <property type="match status" value="1"/>
</dbReference>
<dbReference type="KEGG" id="ela:UCREL1_1365"/>
<dbReference type="EMBL" id="KB705621">
    <property type="protein sequence ID" value="EMR71603.1"/>
    <property type="molecule type" value="Genomic_DNA"/>
</dbReference>
<reference evidence="3" key="1">
    <citation type="journal article" date="2013" name="Genome Announc.">
        <title>Draft genome sequence of the grapevine dieback fungus Eutypa lata UCR-EL1.</title>
        <authorList>
            <person name="Blanco-Ulate B."/>
            <person name="Rolshausen P.E."/>
            <person name="Cantu D."/>
        </authorList>
    </citation>
    <scope>NUCLEOTIDE SEQUENCE [LARGE SCALE GENOMIC DNA]</scope>
    <source>
        <strain evidence="3">UCR-EL1</strain>
    </source>
</reference>
<feature type="domain" description="BTB" evidence="1">
    <location>
        <begin position="12"/>
        <end position="81"/>
    </location>
</feature>
<name>M7T412_EUTLA</name>
<organism evidence="2 3">
    <name type="scientific">Eutypa lata (strain UCR-EL1)</name>
    <name type="common">Grapevine dieback disease fungus</name>
    <name type="synonym">Eutypa armeniacae</name>
    <dbReference type="NCBI Taxonomy" id="1287681"/>
    <lineage>
        <taxon>Eukaryota</taxon>
        <taxon>Fungi</taxon>
        <taxon>Dikarya</taxon>
        <taxon>Ascomycota</taxon>
        <taxon>Pezizomycotina</taxon>
        <taxon>Sordariomycetes</taxon>
        <taxon>Xylariomycetidae</taxon>
        <taxon>Xylariales</taxon>
        <taxon>Diatrypaceae</taxon>
        <taxon>Eutypa</taxon>
    </lineage>
</organism>
<dbReference type="InterPro" id="IPR011333">
    <property type="entry name" value="SKP1/BTB/POZ_sf"/>
</dbReference>
<dbReference type="Proteomes" id="UP000012174">
    <property type="component" value="Unassembled WGS sequence"/>
</dbReference>
<dbReference type="HOGENOM" id="CLU_056399_0_0_1"/>
<evidence type="ECO:0000313" key="2">
    <source>
        <dbReference type="EMBL" id="EMR71603.1"/>
    </source>
</evidence>
<dbReference type="Pfam" id="PF00651">
    <property type="entry name" value="BTB"/>
    <property type="match status" value="1"/>
</dbReference>
<protein>
    <recommendedName>
        <fullName evidence="1">BTB domain-containing protein</fullName>
    </recommendedName>
</protein>
<dbReference type="InterPro" id="IPR000210">
    <property type="entry name" value="BTB/POZ_dom"/>
</dbReference>
<accession>M7T412</accession>
<dbReference type="eggNOG" id="ENOG502SFZQ">
    <property type="taxonomic scope" value="Eukaryota"/>
</dbReference>